<accession>A0A5J4IY97</accession>
<dbReference type="Proteomes" id="UP000326509">
    <property type="component" value="Unassembled WGS sequence"/>
</dbReference>
<evidence type="ECO:0000313" key="4">
    <source>
        <dbReference type="Proteomes" id="UP000326509"/>
    </source>
</evidence>
<protein>
    <submittedName>
        <fullName evidence="3">Response regulator</fullName>
    </submittedName>
</protein>
<organism evidence="3 4">
    <name type="scientific">Patiriisocius marinus</name>
    <dbReference type="NCBI Taxonomy" id="1397112"/>
    <lineage>
        <taxon>Bacteria</taxon>
        <taxon>Pseudomonadati</taxon>
        <taxon>Bacteroidota</taxon>
        <taxon>Flavobacteriia</taxon>
        <taxon>Flavobacteriales</taxon>
        <taxon>Flavobacteriaceae</taxon>
        <taxon>Patiriisocius</taxon>
    </lineage>
</organism>
<dbReference type="InterPro" id="IPR052893">
    <property type="entry name" value="TCS_response_regulator"/>
</dbReference>
<evidence type="ECO:0000313" key="3">
    <source>
        <dbReference type="EMBL" id="GER58810.1"/>
    </source>
</evidence>
<dbReference type="OrthoDB" id="673128at2"/>
<reference evidence="3 4" key="1">
    <citation type="submission" date="2019-08" db="EMBL/GenBank/DDBJ databases">
        <title>Draft genome sequence of Ulvibacter marinus type strain NBRC 109484.</title>
        <authorList>
            <person name="Kawano K."/>
            <person name="Ushijima N."/>
            <person name="Kihara M."/>
            <person name="Itoh H."/>
        </authorList>
    </citation>
    <scope>NUCLEOTIDE SEQUENCE [LARGE SCALE GENOMIC DNA]</scope>
    <source>
        <strain evidence="3 4">NBRC 109484</strain>
    </source>
</reference>
<evidence type="ECO:0000259" key="2">
    <source>
        <dbReference type="PROSITE" id="PS50110"/>
    </source>
</evidence>
<keyword evidence="4" id="KW-1185">Reference proteome</keyword>
<proteinExistence type="predicted"/>
<comment type="caution">
    <text evidence="3">The sequence shown here is derived from an EMBL/GenBank/DDBJ whole genome shotgun (WGS) entry which is preliminary data.</text>
</comment>
<dbReference type="InterPro" id="IPR001789">
    <property type="entry name" value="Sig_transdc_resp-reg_receiver"/>
</dbReference>
<dbReference type="PANTHER" id="PTHR44520">
    <property type="entry name" value="RESPONSE REGULATOR RCP1-RELATED"/>
    <property type="match status" value="1"/>
</dbReference>
<dbReference type="Gene3D" id="3.40.50.2300">
    <property type="match status" value="1"/>
</dbReference>
<dbReference type="SMART" id="SM00448">
    <property type="entry name" value="REC"/>
    <property type="match status" value="1"/>
</dbReference>
<dbReference type="GO" id="GO:0000160">
    <property type="term" value="P:phosphorelay signal transduction system"/>
    <property type="evidence" value="ECO:0007669"/>
    <property type="project" value="InterPro"/>
</dbReference>
<dbReference type="InterPro" id="IPR011006">
    <property type="entry name" value="CheY-like_superfamily"/>
</dbReference>
<dbReference type="PANTHER" id="PTHR44520:SF2">
    <property type="entry name" value="RESPONSE REGULATOR RCP1"/>
    <property type="match status" value="1"/>
</dbReference>
<dbReference type="AlphaFoldDB" id="A0A5J4IY97"/>
<dbReference type="Pfam" id="PF00072">
    <property type="entry name" value="Response_reg"/>
    <property type="match status" value="1"/>
</dbReference>
<name>A0A5J4IY97_9FLAO</name>
<dbReference type="PROSITE" id="PS50110">
    <property type="entry name" value="RESPONSE_REGULATORY"/>
    <property type="match status" value="1"/>
</dbReference>
<dbReference type="RefSeq" id="WP_151672863.1">
    <property type="nucleotide sequence ID" value="NZ_BKCG01000001.1"/>
</dbReference>
<feature type="domain" description="Response regulatory" evidence="2">
    <location>
        <begin position="9"/>
        <end position="138"/>
    </location>
</feature>
<feature type="modified residue" description="4-aspartylphosphate" evidence="1">
    <location>
        <position position="68"/>
    </location>
</feature>
<dbReference type="EMBL" id="BKCG01000001">
    <property type="protein sequence ID" value="GER58810.1"/>
    <property type="molecule type" value="Genomic_DNA"/>
</dbReference>
<gene>
    <name evidence="3" type="ORF">ULMA_09180</name>
</gene>
<dbReference type="SUPFAM" id="SSF52172">
    <property type="entry name" value="CheY-like"/>
    <property type="match status" value="1"/>
</dbReference>
<sequence>MTNSSPIKLSCIIDDDDVYINLVKKIIDIKKLSENLLIFKNGQEALDYFKAIIENLNNEAFPEIILLDLNMPVMNGWNFLKEFTAIESPLKKKATLYIVSSSINQADINKSKEFSEVTNYLVKPVNIAEFEALFNSNKISA</sequence>
<keyword evidence="1" id="KW-0597">Phosphoprotein</keyword>
<evidence type="ECO:0000256" key="1">
    <source>
        <dbReference type="PROSITE-ProRule" id="PRU00169"/>
    </source>
</evidence>